<feature type="compositionally biased region" description="Polar residues" evidence="1">
    <location>
        <begin position="50"/>
        <end position="61"/>
    </location>
</feature>
<protein>
    <submittedName>
        <fullName evidence="2">Uncharacterized protein</fullName>
    </submittedName>
</protein>
<sequence>MVTVDKEGGKDGGYSSIPRKRVHGTLKLNPSHIHDHDMDPPEREIPPPRSTVSLTHAQQHPSSSGSSTKSSSSELAE</sequence>
<evidence type="ECO:0000313" key="2">
    <source>
        <dbReference type="EMBL" id="KAF2562061.1"/>
    </source>
</evidence>
<feature type="compositionally biased region" description="Low complexity" evidence="1">
    <location>
        <begin position="62"/>
        <end position="77"/>
    </location>
</feature>
<feature type="region of interest" description="Disordered" evidence="1">
    <location>
        <begin position="1"/>
        <end position="77"/>
    </location>
</feature>
<dbReference type="AlphaFoldDB" id="A0A8S9HSQ9"/>
<reference evidence="2" key="1">
    <citation type="submission" date="2019-12" db="EMBL/GenBank/DDBJ databases">
        <title>Genome sequencing and annotation of Brassica cretica.</title>
        <authorList>
            <person name="Studholme D.J."/>
            <person name="Sarris P.F."/>
        </authorList>
    </citation>
    <scope>NUCLEOTIDE SEQUENCE</scope>
    <source>
        <strain evidence="2">PFS-102/07</strain>
        <tissue evidence="2">Leaf</tissue>
    </source>
</reference>
<name>A0A8S9HSQ9_BRACR</name>
<proteinExistence type="predicted"/>
<accession>A0A8S9HSQ9</accession>
<feature type="compositionally biased region" description="Basic and acidic residues" evidence="1">
    <location>
        <begin position="32"/>
        <end position="46"/>
    </location>
</feature>
<evidence type="ECO:0000256" key="1">
    <source>
        <dbReference type="SAM" id="MobiDB-lite"/>
    </source>
</evidence>
<feature type="compositionally biased region" description="Basic and acidic residues" evidence="1">
    <location>
        <begin position="1"/>
        <end position="10"/>
    </location>
</feature>
<dbReference type="EMBL" id="QGKY02001250">
    <property type="protein sequence ID" value="KAF2562061.1"/>
    <property type="molecule type" value="Genomic_DNA"/>
</dbReference>
<comment type="caution">
    <text evidence="2">The sequence shown here is derived from an EMBL/GenBank/DDBJ whole genome shotgun (WGS) entry which is preliminary data.</text>
</comment>
<gene>
    <name evidence="2" type="ORF">F2Q70_00017145</name>
</gene>
<organism evidence="2">
    <name type="scientific">Brassica cretica</name>
    <name type="common">Mustard</name>
    <dbReference type="NCBI Taxonomy" id="69181"/>
    <lineage>
        <taxon>Eukaryota</taxon>
        <taxon>Viridiplantae</taxon>
        <taxon>Streptophyta</taxon>
        <taxon>Embryophyta</taxon>
        <taxon>Tracheophyta</taxon>
        <taxon>Spermatophyta</taxon>
        <taxon>Magnoliopsida</taxon>
        <taxon>eudicotyledons</taxon>
        <taxon>Gunneridae</taxon>
        <taxon>Pentapetalae</taxon>
        <taxon>rosids</taxon>
        <taxon>malvids</taxon>
        <taxon>Brassicales</taxon>
        <taxon>Brassicaceae</taxon>
        <taxon>Brassiceae</taxon>
        <taxon>Brassica</taxon>
    </lineage>
</organism>